<dbReference type="InterPro" id="IPR004130">
    <property type="entry name" value="Gpn"/>
</dbReference>
<evidence type="ECO:0000313" key="6">
    <source>
        <dbReference type="Proteomes" id="UP000588068"/>
    </source>
</evidence>
<evidence type="ECO:0000256" key="3">
    <source>
        <dbReference type="ARBA" id="ARBA00022801"/>
    </source>
</evidence>
<dbReference type="InterPro" id="IPR027417">
    <property type="entry name" value="P-loop_NTPase"/>
</dbReference>
<evidence type="ECO:0008006" key="7">
    <source>
        <dbReference type="Google" id="ProtNLM"/>
    </source>
</evidence>
<dbReference type="GO" id="GO:0016787">
    <property type="term" value="F:hydrolase activity"/>
    <property type="evidence" value="ECO:0007669"/>
    <property type="project" value="UniProtKB-KW"/>
</dbReference>
<accession>A0A841HJV6</accession>
<dbReference type="Pfam" id="PF03029">
    <property type="entry name" value="ATP_bind_1"/>
    <property type="match status" value="1"/>
</dbReference>
<keyword evidence="3" id="KW-0378">Hydrolase</keyword>
<evidence type="ECO:0000313" key="5">
    <source>
        <dbReference type="EMBL" id="MBB6093327.1"/>
    </source>
</evidence>
<dbReference type="SUPFAM" id="SSF52540">
    <property type="entry name" value="P-loop containing nucleoside triphosphate hydrolases"/>
    <property type="match status" value="1"/>
</dbReference>
<comment type="caution">
    <text evidence="5">The sequence shown here is derived from an EMBL/GenBank/DDBJ whole genome shotgun (WGS) entry which is preliminary data.</text>
</comment>
<dbReference type="PANTHER" id="PTHR42708">
    <property type="entry name" value="ATP/GTP-BINDING PROTEIN-RELATED"/>
    <property type="match status" value="1"/>
</dbReference>
<keyword evidence="6" id="KW-1185">Reference proteome</keyword>
<organism evidence="5 6">
    <name type="scientific">Povalibacter uvarum</name>
    <dbReference type="NCBI Taxonomy" id="732238"/>
    <lineage>
        <taxon>Bacteria</taxon>
        <taxon>Pseudomonadati</taxon>
        <taxon>Pseudomonadota</taxon>
        <taxon>Gammaproteobacteria</taxon>
        <taxon>Steroidobacterales</taxon>
        <taxon>Steroidobacteraceae</taxon>
        <taxon>Povalibacter</taxon>
    </lineage>
</organism>
<keyword evidence="2" id="KW-0547">Nucleotide-binding</keyword>
<dbReference type="Gene3D" id="3.40.50.300">
    <property type="entry name" value="P-loop containing nucleotide triphosphate hydrolases"/>
    <property type="match status" value="1"/>
</dbReference>
<sequence>MNAAGELKIVFTGPMGAGKTTAITAISDTPPVSTEVANNDQQAFAKASTTVALDFGQLALSDGTVVRLYGTPGQERFAFMWEILGRGAMGVILLIDANSPNALNDLEHYTRTFRGISPGQPFVVGIGRLHDAADDALAPFRERLATHGIVVPIFSVDVRKHEDTQLLIATVMAILEARMPEPEHGHA</sequence>
<dbReference type="Proteomes" id="UP000588068">
    <property type="component" value="Unassembled WGS sequence"/>
</dbReference>
<dbReference type="EMBL" id="JACHHZ010000002">
    <property type="protein sequence ID" value="MBB6093327.1"/>
    <property type="molecule type" value="Genomic_DNA"/>
</dbReference>
<dbReference type="RefSeq" id="WP_184331553.1">
    <property type="nucleotide sequence ID" value="NZ_JACHHZ010000002.1"/>
</dbReference>
<proteinExistence type="inferred from homology"/>
<reference evidence="5 6" key="1">
    <citation type="submission" date="2020-08" db="EMBL/GenBank/DDBJ databases">
        <title>Genomic Encyclopedia of Type Strains, Phase IV (KMG-IV): sequencing the most valuable type-strain genomes for metagenomic binning, comparative biology and taxonomic classification.</title>
        <authorList>
            <person name="Goeker M."/>
        </authorList>
    </citation>
    <scope>NUCLEOTIDE SEQUENCE [LARGE SCALE GENOMIC DNA]</scope>
    <source>
        <strain evidence="5 6">DSM 26723</strain>
    </source>
</reference>
<evidence type="ECO:0000256" key="4">
    <source>
        <dbReference type="ARBA" id="ARBA00023134"/>
    </source>
</evidence>
<gene>
    <name evidence="5" type="ORF">HNQ60_002205</name>
</gene>
<evidence type="ECO:0000256" key="2">
    <source>
        <dbReference type="ARBA" id="ARBA00022741"/>
    </source>
</evidence>
<dbReference type="InterPro" id="IPR052705">
    <property type="entry name" value="Gliding_Motility_GTPase"/>
</dbReference>
<name>A0A841HJV6_9GAMM</name>
<dbReference type="AlphaFoldDB" id="A0A841HJV6"/>
<comment type="similarity">
    <text evidence="1">Belongs to the GPN-loop GTPase family.</text>
</comment>
<keyword evidence="4" id="KW-0342">GTP-binding</keyword>
<protein>
    <recommendedName>
        <fullName evidence="7">GTP-binding protein</fullName>
    </recommendedName>
</protein>
<dbReference type="GO" id="GO:0005525">
    <property type="term" value="F:GTP binding"/>
    <property type="evidence" value="ECO:0007669"/>
    <property type="project" value="UniProtKB-KW"/>
</dbReference>
<evidence type="ECO:0000256" key="1">
    <source>
        <dbReference type="ARBA" id="ARBA00005290"/>
    </source>
</evidence>
<dbReference type="PANTHER" id="PTHR42708:SF1">
    <property type="entry name" value="GLIDING MOTILITY PROTEIN MGLA"/>
    <property type="match status" value="1"/>
</dbReference>
<dbReference type="CDD" id="cd00882">
    <property type="entry name" value="Ras_like_GTPase"/>
    <property type="match status" value="1"/>
</dbReference>